<gene>
    <name evidence="2" type="ORF">K0M31_020167</name>
</gene>
<sequence length="61" mass="6910">MFESGQDSFSPNERDGGGTSLVEVNDESLRDREEMIRSVETEEEEASERKSGENKRGKKTE</sequence>
<evidence type="ECO:0000313" key="3">
    <source>
        <dbReference type="Proteomes" id="UP001177670"/>
    </source>
</evidence>
<protein>
    <submittedName>
        <fullName evidence="2">Uncharacterized protein</fullName>
    </submittedName>
</protein>
<evidence type="ECO:0000313" key="2">
    <source>
        <dbReference type="EMBL" id="KAK1129034.1"/>
    </source>
</evidence>
<name>A0AA40G0X9_9HYME</name>
<dbReference type="EMBL" id="JAHYIQ010000009">
    <property type="protein sequence ID" value="KAK1129034.1"/>
    <property type="molecule type" value="Genomic_DNA"/>
</dbReference>
<feature type="compositionally biased region" description="Polar residues" evidence="1">
    <location>
        <begin position="1"/>
        <end position="11"/>
    </location>
</feature>
<comment type="caution">
    <text evidence="2">The sequence shown here is derived from an EMBL/GenBank/DDBJ whole genome shotgun (WGS) entry which is preliminary data.</text>
</comment>
<organism evidence="2 3">
    <name type="scientific">Melipona bicolor</name>
    <dbReference type="NCBI Taxonomy" id="60889"/>
    <lineage>
        <taxon>Eukaryota</taxon>
        <taxon>Metazoa</taxon>
        <taxon>Ecdysozoa</taxon>
        <taxon>Arthropoda</taxon>
        <taxon>Hexapoda</taxon>
        <taxon>Insecta</taxon>
        <taxon>Pterygota</taxon>
        <taxon>Neoptera</taxon>
        <taxon>Endopterygota</taxon>
        <taxon>Hymenoptera</taxon>
        <taxon>Apocrita</taxon>
        <taxon>Aculeata</taxon>
        <taxon>Apoidea</taxon>
        <taxon>Anthophila</taxon>
        <taxon>Apidae</taxon>
        <taxon>Melipona</taxon>
    </lineage>
</organism>
<feature type="compositionally biased region" description="Basic and acidic residues" evidence="1">
    <location>
        <begin position="27"/>
        <end position="40"/>
    </location>
</feature>
<dbReference type="Proteomes" id="UP001177670">
    <property type="component" value="Unassembled WGS sequence"/>
</dbReference>
<accession>A0AA40G0X9</accession>
<keyword evidence="3" id="KW-1185">Reference proteome</keyword>
<dbReference type="AlphaFoldDB" id="A0AA40G0X9"/>
<feature type="region of interest" description="Disordered" evidence="1">
    <location>
        <begin position="1"/>
        <end position="61"/>
    </location>
</feature>
<evidence type="ECO:0000256" key="1">
    <source>
        <dbReference type="SAM" id="MobiDB-lite"/>
    </source>
</evidence>
<reference evidence="2" key="1">
    <citation type="submission" date="2021-10" db="EMBL/GenBank/DDBJ databases">
        <title>Melipona bicolor Genome sequencing and assembly.</title>
        <authorList>
            <person name="Araujo N.S."/>
            <person name="Arias M.C."/>
        </authorList>
    </citation>
    <scope>NUCLEOTIDE SEQUENCE</scope>
    <source>
        <strain evidence="2">USP_2M_L1-L4_2017</strain>
        <tissue evidence="2">Whole body</tissue>
    </source>
</reference>
<feature type="compositionally biased region" description="Basic and acidic residues" evidence="1">
    <location>
        <begin position="47"/>
        <end position="61"/>
    </location>
</feature>
<proteinExistence type="predicted"/>